<evidence type="ECO:0000313" key="8">
    <source>
        <dbReference type="Proteomes" id="UP000280507"/>
    </source>
</evidence>
<dbReference type="Gene3D" id="3.40.50.300">
    <property type="entry name" value="P-loop containing nucleotide triphosphate hydrolases"/>
    <property type="match status" value="1"/>
</dbReference>
<keyword evidence="8" id="KW-1185">Reference proteome</keyword>
<keyword evidence="4 7" id="KW-0067">ATP-binding</keyword>
<evidence type="ECO:0000259" key="6">
    <source>
        <dbReference type="PROSITE" id="PS50893"/>
    </source>
</evidence>
<dbReference type="GO" id="GO:0015658">
    <property type="term" value="F:branched-chain amino acid transmembrane transporter activity"/>
    <property type="evidence" value="ECO:0007669"/>
    <property type="project" value="TreeGrafter"/>
</dbReference>
<organism evidence="7 8">
    <name type="scientific">Marinomonas hwangdonensis</name>
    <dbReference type="NCBI Taxonomy" id="1053647"/>
    <lineage>
        <taxon>Bacteria</taxon>
        <taxon>Pseudomonadati</taxon>
        <taxon>Pseudomonadota</taxon>
        <taxon>Gammaproteobacteria</taxon>
        <taxon>Oceanospirillales</taxon>
        <taxon>Oceanospirillaceae</taxon>
        <taxon>Marinomonas</taxon>
    </lineage>
</organism>
<dbReference type="Proteomes" id="UP000280507">
    <property type="component" value="Unassembled WGS sequence"/>
</dbReference>
<dbReference type="AlphaFoldDB" id="A0A3M8Q9J8"/>
<evidence type="ECO:0000256" key="5">
    <source>
        <dbReference type="ARBA" id="ARBA00022970"/>
    </source>
</evidence>
<evidence type="ECO:0000256" key="3">
    <source>
        <dbReference type="ARBA" id="ARBA00022741"/>
    </source>
</evidence>
<proteinExistence type="inferred from homology"/>
<dbReference type="GO" id="GO:0016887">
    <property type="term" value="F:ATP hydrolysis activity"/>
    <property type="evidence" value="ECO:0007669"/>
    <property type="project" value="InterPro"/>
</dbReference>
<dbReference type="RefSeq" id="WP_123094049.1">
    <property type="nucleotide sequence ID" value="NZ_RIZG01000001.1"/>
</dbReference>
<protein>
    <submittedName>
        <fullName evidence="7">Urea ABC transporter ATP-binding subunit UrtE</fullName>
    </submittedName>
</protein>
<sequence>MISINKVDQLYGGTQILWGLDLEIVPGSITCIMGRNGVGKTTLLKAIMGLLPIKSGEITMEGETLNKQSAEKRAYSGIGYVPQGRDIFPMLTVEENLRIGLPVRSKRTKDSPKDIPEKIFELFPVLKDMLHRRGGDLSGGQQQQLAIGRALVLEPKVLILDEPNEGIQPNIVKQIGDVILKLNAEEGLTVILVEQKLGFARRVGKEFRLMEKGRIVAADKMENLNDSLIKQYLAV</sequence>
<dbReference type="PANTHER" id="PTHR43820:SF5">
    <property type="entry name" value="HIGH-AFFINITY BRANCHED-CHAIN AMINO ACID TRANSPORT ATP-BINDING PROTEIN"/>
    <property type="match status" value="1"/>
</dbReference>
<gene>
    <name evidence="7" type="primary">urtE</name>
    <name evidence="7" type="ORF">EBI00_00885</name>
</gene>
<dbReference type="PROSITE" id="PS50893">
    <property type="entry name" value="ABC_TRANSPORTER_2"/>
    <property type="match status" value="1"/>
</dbReference>
<accession>A0A3M8Q9J8</accession>
<feature type="domain" description="ABC transporter" evidence="6">
    <location>
        <begin position="2"/>
        <end position="235"/>
    </location>
</feature>
<dbReference type="Pfam" id="PF00005">
    <property type="entry name" value="ABC_tran"/>
    <property type="match status" value="1"/>
</dbReference>
<dbReference type="SMART" id="SM00382">
    <property type="entry name" value="AAA"/>
    <property type="match status" value="1"/>
</dbReference>
<dbReference type="InterPro" id="IPR027417">
    <property type="entry name" value="P-loop_NTPase"/>
</dbReference>
<evidence type="ECO:0000256" key="4">
    <source>
        <dbReference type="ARBA" id="ARBA00022840"/>
    </source>
</evidence>
<keyword evidence="3" id="KW-0547">Nucleotide-binding</keyword>
<dbReference type="CDD" id="cd03224">
    <property type="entry name" value="ABC_TM1139_LivF_branched"/>
    <property type="match status" value="1"/>
</dbReference>
<keyword evidence="2" id="KW-0813">Transport</keyword>
<reference evidence="7 8" key="1">
    <citation type="journal article" date="2012" name="Int. J. Syst. Evol. Microbiol.">
        <title>Marinomonas hwangdonensis sp. nov., isolated from seawater.</title>
        <authorList>
            <person name="Jung Y.T."/>
            <person name="Oh T.K."/>
            <person name="Yoon J.H."/>
        </authorList>
    </citation>
    <scope>NUCLEOTIDE SEQUENCE [LARGE SCALE GENOMIC DNA]</scope>
    <source>
        <strain evidence="7 8">HDW-15</strain>
    </source>
</reference>
<evidence type="ECO:0000256" key="1">
    <source>
        <dbReference type="ARBA" id="ARBA00005417"/>
    </source>
</evidence>
<evidence type="ECO:0000256" key="2">
    <source>
        <dbReference type="ARBA" id="ARBA00022448"/>
    </source>
</evidence>
<evidence type="ECO:0000313" key="7">
    <source>
        <dbReference type="EMBL" id="RNF52705.1"/>
    </source>
</evidence>
<dbReference type="PANTHER" id="PTHR43820">
    <property type="entry name" value="HIGH-AFFINITY BRANCHED-CHAIN AMINO ACID TRANSPORT ATP-BINDING PROTEIN LIVF"/>
    <property type="match status" value="1"/>
</dbReference>
<dbReference type="OrthoDB" id="9776369at2"/>
<dbReference type="EMBL" id="RIZG01000001">
    <property type="protein sequence ID" value="RNF52705.1"/>
    <property type="molecule type" value="Genomic_DNA"/>
</dbReference>
<dbReference type="InterPro" id="IPR003439">
    <property type="entry name" value="ABC_transporter-like_ATP-bd"/>
</dbReference>
<comment type="similarity">
    <text evidence="1">Belongs to the ABC transporter superfamily.</text>
</comment>
<dbReference type="InterPro" id="IPR017780">
    <property type="entry name" value="ABC_transptr_urea_ATP-bd_UrtE"/>
</dbReference>
<dbReference type="GO" id="GO:0005524">
    <property type="term" value="F:ATP binding"/>
    <property type="evidence" value="ECO:0007669"/>
    <property type="project" value="UniProtKB-KW"/>
</dbReference>
<dbReference type="NCBIfam" id="TIGR03410">
    <property type="entry name" value="urea_trans_UrtE"/>
    <property type="match status" value="1"/>
</dbReference>
<comment type="caution">
    <text evidence="7">The sequence shown here is derived from an EMBL/GenBank/DDBJ whole genome shotgun (WGS) entry which is preliminary data.</text>
</comment>
<dbReference type="SUPFAM" id="SSF52540">
    <property type="entry name" value="P-loop containing nucleoside triphosphate hydrolases"/>
    <property type="match status" value="1"/>
</dbReference>
<dbReference type="InterPro" id="IPR052156">
    <property type="entry name" value="BCAA_Transport_ATP-bd_LivF"/>
</dbReference>
<name>A0A3M8Q9J8_9GAMM</name>
<dbReference type="GO" id="GO:0015807">
    <property type="term" value="P:L-amino acid transport"/>
    <property type="evidence" value="ECO:0007669"/>
    <property type="project" value="TreeGrafter"/>
</dbReference>
<dbReference type="InterPro" id="IPR003593">
    <property type="entry name" value="AAA+_ATPase"/>
</dbReference>
<keyword evidence="5" id="KW-0029">Amino-acid transport</keyword>